<name>A0A7R8VKJ7_TIMDO</name>
<dbReference type="AlphaFoldDB" id="A0A7R8VKJ7"/>
<accession>A0A7R8VKJ7</accession>
<evidence type="ECO:0000256" key="1">
    <source>
        <dbReference type="SAM" id="MobiDB-lite"/>
    </source>
</evidence>
<reference evidence="2" key="1">
    <citation type="submission" date="2020-11" db="EMBL/GenBank/DDBJ databases">
        <authorList>
            <person name="Tran Van P."/>
        </authorList>
    </citation>
    <scope>NUCLEOTIDE SEQUENCE</scope>
</reference>
<proteinExistence type="predicted"/>
<dbReference type="EMBL" id="OA566314">
    <property type="protein sequence ID" value="CAD7198675.1"/>
    <property type="molecule type" value="Genomic_DNA"/>
</dbReference>
<sequence>MDGTRCTDVRRSALHKERKREICMRRLNQNNTMRRELARGNPPSHRPSRTKDRAANRPRYKCRTRTEITSMSTVSAQDGATQS</sequence>
<gene>
    <name evidence="2" type="ORF">TDIB3V08_LOCUS4954</name>
</gene>
<evidence type="ECO:0000313" key="2">
    <source>
        <dbReference type="EMBL" id="CAD7198675.1"/>
    </source>
</evidence>
<organism evidence="2">
    <name type="scientific">Timema douglasi</name>
    <name type="common">Walking stick</name>
    <dbReference type="NCBI Taxonomy" id="61478"/>
    <lineage>
        <taxon>Eukaryota</taxon>
        <taxon>Metazoa</taxon>
        <taxon>Ecdysozoa</taxon>
        <taxon>Arthropoda</taxon>
        <taxon>Hexapoda</taxon>
        <taxon>Insecta</taxon>
        <taxon>Pterygota</taxon>
        <taxon>Neoptera</taxon>
        <taxon>Polyneoptera</taxon>
        <taxon>Phasmatodea</taxon>
        <taxon>Timematodea</taxon>
        <taxon>Timematoidea</taxon>
        <taxon>Timematidae</taxon>
        <taxon>Timema</taxon>
    </lineage>
</organism>
<protein>
    <submittedName>
        <fullName evidence="2">Uncharacterized protein</fullName>
    </submittedName>
</protein>
<feature type="region of interest" description="Disordered" evidence="1">
    <location>
        <begin position="26"/>
        <end position="60"/>
    </location>
</feature>